<dbReference type="EMBL" id="PDND01000240">
    <property type="protein sequence ID" value="PGH29451.1"/>
    <property type="molecule type" value="Genomic_DNA"/>
</dbReference>
<name>A0A2B7Z7W7_9EURO</name>
<dbReference type="Proteomes" id="UP000226031">
    <property type="component" value="Unassembled WGS sequence"/>
</dbReference>
<protein>
    <submittedName>
        <fullName evidence="1">Uncharacterized protein</fullName>
    </submittedName>
</protein>
<organism evidence="1 2">
    <name type="scientific">[Emmonsia] crescens</name>
    <dbReference type="NCBI Taxonomy" id="73230"/>
    <lineage>
        <taxon>Eukaryota</taxon>
        <taxon>Fungi</taxon>
        <taxon>Dikarya</taxon>
        <taxon>Ascomycota</taxon>
        <taxon>Pezizomycotina</taxon>
        <taxon>Eurotiomycetes</taxon>
        <taxon>Eurotiomycetidae</taxon>
        <taxon>Onygenales</taxon>
        <taxon>Ajellomycetaceae</taxon>
        <taxon>Emergomyces</taxon>
    </lineage>
</organism>
<comment type="caution">
    <text evidence="1">The sequence shown here is derived from an EMBL/GenBank/DDBJ whole genome shotgun (WGS) entry which is preliminary data.</text>
</comment>
<keyword evidence="2" id="KW-1185">Reference proteome</keyword>
<proteinExistence type="predicted"/>
<evidence type="ECO:0000313" key="1">
    <source>
        <dbReference type="EMBL" id="PGH29451.1"/>
    </source>
</evidence>
<reference evidence="1 2" key="1">
    <citation type="submission" date="2017-10" db="EMBL/GenBank/DDBJ databases">
        <title>Comparative genomics in systemic dimorphic fungi from Ajellomycetaceae.</title>
        <authorList>
            <person name="Munoz J.F."/>
            <person name="Mcewen J.G."/>
            <person name="Clay O.K."/>
            <person name="Cuomo C.A."/>
        </authorList>
    </citation>
    <scope>NUCLEOTIDE SEQUENCE [LARGE SCALE GENOMIC DNA]</scope>
    <source>
        <strain evidence="1 2">UAMH4076</strain>
    </source>
</reference>
<gene>
    <name evidence="1" type="ORF">GX50_07786</name>
</gene>
<dbReference type="VEuPathDB" id="FungiDB:EMCG_00468"/>
<evidence type="ECO:0000313" key="2">
    <source>
        <dbReference type="Proteomes" id="UP000226031"/>
    </source>
</evidence>
<accession>A0A2B7Z7W7</accession>
<sequence length="150" mass="16083">MVTTPENCALYKKSFANTTQKLSGTAALALLATATTAADWSCNKSGGGGHDTLKRLHGQFNRLFGTPNLNIASQQCYVVKCYDHYFGVCNHAGVTQFERSGDRNAAKNANPEGGSGCGITPSPISEPYLSYIYTRVNHVSLSPKTDVRSC</sequence>
<dbReference type="AlphaFoldDB" id="A0A2B7Z7W7"/>